<dbReference type="InterPro" id="IPR000719">
    <property type="entry name" value="Prot_kinase_dom"/>
</dbReference>
<gene>
    <name evidence="2" type="ORF">ACFY35_26555</name>
</gene>
<dbReference type="Proteomes" id="UP001602245">
    <property type="component" value="Unassembled WGS sequence"/>
</dbReference>
<proteinExistence type="predicted"/>
<name>A0ABW6WI88_9ACTN</name>
<dbReference type="Gene3D" id="1.10.510.10">
    <property type="entry name" value="Transferase(Phosphotransferase) domain 1"/>
    <property type="match status" value="1"/>
</dbReference>
<dbReference type="SUPFAM" id="SSF56112">
    <property type="entry name" value="Protein kinase-like (PK-like)"/>
    <property type="match status" value="1"/>
</dbReference>
<dbReference type="Pfam" id="PF00069">
    <property type="entry name" value="Pkinase"/>
    <property type="match status" value="1"/>
</dbReference>
<dbReference type="PANTHER" id="PTHR44329:SF261">
    <property type="entry name" value="ZINC FINGER CONTAINING PROTEIN KINASE-RELATED"/>
    <property type="match status" value="1"/>
</dbReference>
<reference evidence="2 3" key="1">
    <citation type="submission" date="2024-10" db="EMBL/GenBank/DDBJ databases">
        <title>The Natural Products Discovery Center: Release of the First 8490 Sequenced Strains for Exploring Actinobacteria Biosynthetic Diversity.</title>
        <authorList>
            <person name="Kalkreuter E."/>
            <person name="Kautsar S.A."/>
            <person name="Yang D."/>
            <person name="Bader C.D."/>
            <person name="Teijaro C.N."/>
            <person name="Fluegel L."/>
            <person name="Davis C.M."/>
            <person name="Simpson J.R."/>
            <person name="Lauterbach L."/>
            <person name="Steele A.D."/>
            <person name="Gui C."/>
            <person name="Meng S."/>
            <person name="Li G."/>
            <person name="Viehrig K."/>
            <person name="Ye F."/>
            <person name="Su P."/>
            <person name="Kiefer A.F."/>
            <person name="Nichols A."/>
            <person name="Cepeda A.J."/>
            <person name="Yan W."/>
            <person name="Fan B."/>
            <person name="Jiang Y."/>
            <person name="Adhikari A."/>
            <person name="Zheng C.-J."/>
            <person name="Schuster L."/>
            <person name="Cowan T.M."/>
            <person name="Smanski M.J."/>
            <person name="Chevrette M.G."/>
            <person name="De Carvalho L.P.S."/>
            <person name="Shen B."/>
        </authorList>
    </citation>
    <scope>NUCLEOTIDE SEQUENCE [LARGE SCALE GENOMIC DNA]</scope>
    <source>
        <strain evidence="2 3">NPDC000087</strain>
    </source>
</reference>
<dbReference type="SMART" id="SM00220">
    <property type="entry name" value="S_TKc"/>
    <property type="match status" value="1"/>
</dbReference>
<dbReference type="InterPro" id="IPR011009">
    <property type="entry name" value="Kinase-like_dom_sf"/>
</dbReference>
<dbReference type="PROSITE" id="PS00108">
    <property type="entry name" value="PROTEIN_KINASE_ST"/>
    <property type="match status" value="1"/>
</dbReference>
<evidence type="ECO:0000313" key="2">
    <source>
        <dbReference type="EMBL" id="MFF5293017.1"/>
    </source>
</evidence>
<evidence type="ECO:0000259" key="1">
    <source>
        <dbReference type="PROSITE" id="PS50011"/>
    </source>
</evidence>
<accession>A0ABW6WI88</accession>
<keyword evidence="2" id="KW-0418">Kinase</keyword>
<dbReference type="GO" id="GO:0016301">
    <property type="term" value="F:kinase activity"/>
    <property type="evidence" value="ECO:0007669"/>
    <property type="project" value="UniProtKB-KW"/>
</dbReference>
<dbReference type="Gene3D" id="3.30.200.20">
    <property type="entry name" value="Phosphorylase Kinase, domain 1"/>
    <property type="match status" value="1"/>
</dbReference>
<dbReference type="PROSITE" id="PS50011">
    <property type="entry name" value="PROTEIN_KINASE_DOM"/>
    <property type="match status" value="1"/>
</dbReference>
<dbReference type="PANTHER" id="PTHR44329">
    <property type="entry name" value="SERINE/THREONINE-PROTEIN KINASE TNNI3K-RELATED"/>
    <property type="match status" value="1"/>
</dbReference>
<feature type="domain" description="Protein kinase" evidence="1">
    <location>
        <begin position="19"/>
        <end position="328"/>
    </location>
</feature>
<dbReference type="EMBL" id="JBIAZU010000005">
    <property type="protein sequence ID" value="MFF5293017.1"/>
    <property type="molecule type" value="Genomic_DNA"/>
</dbReference>
<evidence type="ECO:0000313" key="3">
    <source>
        <dbReference type="Proteomes" id="UP001602245"/>
    </source>
</evidence>
<dbReference type="InterPro" id="IPR008271">
    <property type="entry name" value="Ser/Thr_kinase_AS"/>
</dbReference>
<comment type="caution">
    <text evidence="2">The sequence shown here is derived from an EMBL/GenBank/DDBJ whole genome shotgun (WGS) entry which is preliminary data.</text>
</comment>
<keyword evidence="2" id="KW-0808">Transferase</keyword>
<organism evidence="2 3">
    <name type="scientific">Paractinoplanes globisporus</name>
    <dbReference type="NCBI Taxonomy" id="113565"/>
    <lineage>
        <taxon>Bacteria</taxon>
        <taxon>Bacillati</taxon>
        <taxon>Actinomycetota</taxon>
        <taxon>Actinomycetes</taxon>
        <taxon>Micromonosporales</taxon>
        <taxon>Micromonosporaceae</taxon>
        <taxon>Paractinoplanes</taxon>
    </lineage>
</organism>
<keyword evidence="3" id="KW-1185">Reference proteome</keyword>
<protein>
    <submittedName>
        <fullName evidence="2">Protein kinase</fullName>
    </submittedName>
</protein>
<dbReference type="RefSeq" id="WP_169516356.1">
    <property type="nucleotide sequence ID" value="NZ_JBIAZU010000005.1"/>
</dbReference>
<dbReference type="InterPro" id="IPR051681">
    <property type="entry name" value="Ser/Thr_Kinases-Pseudokinases"/>
</dbReference>
<sequence>MTSSHPWTEFLQDNGLGPYRLNDFRGGGVSGLVFEAVDSRTNRNVALKVLIPGASGVDTLEFEDEGRMLAKLTRASNVIDYFESGEEMVVVDTARGLPMPFRFHVLEVANGCLEEFVINDELRQRLPWEEKLLLWRGAAKGIHQMHLNGCVHRDIKSSNCLLVVGAQRRTECKISDLGKSRDLSTPARLPREMYLASRGDLRFAAPETLYFQGQETEKSFKLADLYGLGSLFYELGTGQGITAVALGYGPDVFNRNLGLYRAGKRIELSGLRAQYSAALALLRPELPPQIRERAMSLVAQLCDPVPEARLPRVGLGRRRSTDKSLEWLLQQSDILIRSLQNTHSKSASRSGRR</sequence>